<dbReference type="InterPro" id="IPR041636">
    <property type="entry name" value="RNase_J_C"/>
</dbReference>
<keyword evidence="5" id="KW-0269">Exonuclease</keyword>
<dbReference type="InterPro" id="IPR011108">
    <property type="entry name" value="RMMBL"/>
</dbReference>
<accession>A0ABV7ITY5</accession>
<evidence type="ECO:0000313" key="8">
    <source>
        <dbReference type="EMBL" id="MFC3179972.1"/>
    </source>
</evidence>
<keyword evidence="3 8" id="KW-0378">Hydrolase</keyword>
<gene>
    <name evidence="8" type="ORF">ACFOGH_03130</name>
</gene>
<dbReference type="InterPro" id="IPR055132">
    <property type="entry name" value="RNase_J_b_CASP"/>
</dbReference>
<dbReference type="InterPro" id="IPR042173">
    <property type="entry name" value="RNase_J_2"/>
</dbReference>
<dbReference type="EC" id="3.1.-.-" evidence="8"/>
<dbReference type="InterPro" id="IPR036866">
    <property type="entry name" value="RibonucZ/Hydroxyglut_hydro"/>
</dbReference>
<dbReference type="SMART" id="SM00849">
    <property type="entry name" value="Lactamase_B"/>
    <property type="match status" value="1"/>
</dbReference>
<keyword evidence="2" id="KW-0479">Metal-binding</keyword>
<dbReference type="EMBL" id="JBHRTO010000001">
    <property type="protein sequence ID" value="MFC3179972.1"/>
    <property type="molecule type" value="Genomic_DNA"/>
</dbReference>
<dbReference type="Proteomes" id="UP001595547">
    <property type="component" value="Unassembled WGS sequence"/>
</dbReference>
<dbReference type="PANTHER" id="PTHR43694">
    <property type="entry name" value="RIBONUCLEASE J"/>
    <property type="match status" value="1"/>
</dbReference>
<keyword evidence="9" id="KW-1185">Reference proteome</keyword>
<protein>
    <submittedName>
        <fullName evidence="8">Ribonuclease J</fullName>
        <ecNumber evidence="8">3.1.-.-</ecNumber>
    </submittedName>
</protein>
<dbReference type="InterPro" id="IPR001279">
    <property type="entry name" value="Metallo-B-lactamas"/>
</dbReference>
<evidence type="ECO:0000256" key="5">
    <source>
        <dbReference type="ARBA" id="ARBA00022839"/>
    </source>
</evidence>
<sequence length="558" mass="60568">MSGERLIYLPLGGAGEIGMNAYVYGYGFPGKERLILVDLGVAFPDMDTSPGVDLIMPDISWLADKLDRLEAIFITHAHEDHIGALAHLWPGLRKPVYARRFTATIGRLKFEEYGLPKDAINTVEARPHTVEAGPFKVQFVPVAHSIPESGGLVIDTPAGRIFHSGDFKRDATPIVGEGWDDAVMEAIAAERPVKALMCDSTNVFSLHEGRSESTLKGPIAELIKGAGGMVVATTFASNVARLKTLAEAGRMADRSVCLLGRAMKRMVSAAEESGVLKDFPPTITPEQALEVPRKNLMLIVTGSQGERRAASAQLSRGKYLGIEMKEGDTFLFSSKIIPGNERGVYAIVNALSEKGVDIVDDNNGMYHVSGHANRPDLEHVHRLFLPDMLIPMHGEHRHLREHARIGLEAGIASAIVTNGMMMDITGDVPKVAEHIESGRTYLDGSVLIGALDGVVRNRIRMALNGLAMVTVILDEQDQPLGEAWVELMGLPETGKGGRSLAETLETELTDFLEGAGRKLLANDDKMDEALRKIVRQVSMEEIGKKPEVVVVVSRLAAE</sequence>
<dbReference type="Gene3D" id="3.10.20.580">
    <property type="match status" value="1"/>
</dbReference>
<evidence type="ECO:0000256" key="2">
    <source>
        <dbReference type="ARBA" id="ARBA00022723"/>
    </source>
</evidence>
<reference evidence="9" key="1">
    <citation type="journal article" date="2019" name="Int. J. Syst. Evol. Microbiol.">
        <title>The Global Catalogue of Microorganisms (GCM) 10K type strain sequencing project: providing services to taxonomists for standard genome sequencing and annotation.</title>
        <authorList>
            <consortium name="The Broad Institute Genomics Platform"/>
            <consortium name="The Broad Institute Genome Sequencing Center for Infectious Disease"/>
            <person name="Wu L."/>
            <person name="Ma J."/>
        </authorList>
    </citation>
    <scope>NUCLEOTIDE SEQUENCE [LARGE SCALE GENOMIC DNA]</scope>
    <source>
        <strain evidence="9">KCTC 52039</strain>
    </source>
</reference>
<dbReference type="Pfam" id="PF22505">
    <property type="entry name" value="RNase_J_b_CASP"/>
    <property type="match status" value="1"/>
</dbReference>
<keyword evidence="1" id="KW-0540">Nuclease</keyword>
<keyword evidence="6" id="KW-0694">RNA-binding</keyword>
<dbReference type="Pfam" id="PF07521">
    <property type="entry name" value="RMMBL"/>
    <property type="match status" value="1"/>
</dbReference>
<feature type="domain" description="Metallo-beta-lactamase" evidence="7">
    <location>
        <begin position="18"/>
        <end position="207"/>
    </location>
</feature>
<keyword evidence="4" id="KW-0862">Zinc</keyword>
<dbReference type="Gene3D" id="3.40.50.10710">
    <property type="entry name" value="Metallo-hydrolase/oxidoreductase"/>
    <property type="match status" value="1"/>
</dbReference>
<dbReference type="PANTHER" id="PTHR43694:SF1">
    <property type="entry name" value="RIBONUCLEASE J"/>
    <property type="match status" value="1"/>
</dbReference>
<evidence type="ECO:0000313" key="9">
    <source>
        <dbReference type="Proteomes" id="UP001595547"/>
    </source>
</evidence>
<proteinExistence type="predicted"/>
<evidence type="ECO:0000256" key="3">
    <source>
        <dbReference type="ARBA" id="ARBA00022801"/>
    </source>
</evidence>
<dbReference type="GO" id="GO:0016787">
    <property type="term" value="F:hydrolase activity"/>
    <property type="evidence" value="ECO:0007669"/>
    <property type="project" value="UniProtKB-KW"/>
</dbReference>
<dbReference type="CDD" id="cd07714">
    <property type="entry name" value="RNaseJ_MBL-fold"/>
    <property type="match status" value="1"/>
</dbReference>
<dbReference type="Gene3D" id="3.60.15.10">
    <property type="entry name" value="Ribonuclease Z/Hydroxyacylglutathione hydrolase-like"/>
    <property type="match status" value="1"/>
</dbReference>
<name>A0ABV7ITY5_9RHOB</name>
<dbReference type="Pfam" id="PF12706">
    <property type="entry name" value="Lactamase_B_2"/>
    <property type="match status" value="1"/>
</dbReference>
<evidence type="ECO:0000256" key="6">
    <source>
        <dbReference type="ARBA" id="ARBA00022884"/>
    </source>
</evidence>
<dbReference type="SUPFAM" id="SSF56281">
    <property type="entry name" value="Metallo-hydrolase/oxidoreductase"/>
    <property type="match status" value="1"/>
</dbReference>
<organism evidence="8 9">
    <name type="scientific">Cypionkella sinensis</name>
    <dbReference type="NCBI Taxonomy" id="1756043"/>
    <lineage>
        <taxon>Bacteria</taxon>
        <taxon>Pseudomonadati</taxon>
        <taxon>Pseudomonadota</taxon>
        <taxon>Alphaproteobacteria</taxon>
        <taxon>Rhodobacterales</taxon>
        <taxon>Paracoccaceae</taxon>
        <taxon>Cypionkella</taxon>
    </lineage>
</organism>
<evidence type="ECO:0000259" key="7">
    <source>
        <dbReference type="SMART" id="SM00849"/>
    </source>
</evidence>
<comment type="caution">
    <text evidence="8">The sequence shown here is derived from an EMBL/GenBank/DDBJ whole genome shotgun (WGS) entry which is preliminary data.</text>
</comment>
<dbReference type="Pfam" id="PF17770">
    <property type="entry name" value="RNase_J_C"/>
    <property type="match status" value="1"/>
</dbReference>
<dbReference type="RefSeq" id="WP_380071594.1">
    <property type="nucleotide sequence ID" value="NZ_JBHRTO010000001.1"/>
</dbReference>
<evidence type="ECO:0000256" key="1">
    <source>
        <dbReference type="ARBA" id="ARBA00022722"/>
    </source>
</evidence>
<evidence type="ECO:0000256" key="4">
    <source>
        <dbReference type="ARBA" id="ARBA00022833"/>
    </source>
</evidence>